<dbReference type="Gene3D" id="1.10.357.10">
    <property type="entry name" value="Tetracycline Repressor, domain 2"/>
    <property type="match status" value="1"/>
</dbReference>
<keyword evidence="2" id="KW-0805">Transcription regulation</keyword>
<dbReference type="Pfam" id="PF13977">
    <property type="entry name" value="TetR_C_6"/>
    <property type="match status" value="1"/>
</dbReference>
<organism evidence="7 8">
    <name type="scientific">Nocardia thailandica</name>
    <dbReference type="NCBI Taxonomy" id="257275"/>
    <lineage>
        <taxon>Bacteria</taxon>
        <taxon>Bacillati</taxon>
        <taxon>Actinomycetota</taxon>
        <taxon>Actinomycetes</taxon>
        <taxon>Mycobacteriales</taxon>
        <taxon>Nocardiaceae</taxon>
        <taxon>Nocardia</taxon>
    </lineage>
</organism>
<dbReference type="RefSeq" id="WP_387703240.1">
    <property type="nucleotide sequence ID" value="NZ_JBIAMX010000031.1"/>
</dbReference>
<accession>A0ABW6PXC3</accession>
<dbReference type="InterPro" id="IPR009057">
    <property type="entry name" value="Homeodomain-like_sf"/>
</dbReference>
<feature type="domain" description="HTH tetR-type" evidence="6">
    <location>
        <begin position="8"/>
        <end position="68"/>
    </location>
</feature>
<evidence type="ECO:0000256" key="4">
    <source>
        <dbReference type="ARBA" id="ARBA00023163"/>
    </source>
</evidence>
<dbReference type="InterPro" id="IPR001647">
    <property type="entry name" value="HTH_TetR"/>
</dbReference>
<protein>
    <submittedName>
        <fullName evidence="7">TetR/AcrR family transcriptional regulator</fullName>
    </submittedName>
</protein>
<evidence type="ECO:0000313" key="7">
    <source>
        <dbReference type="EMBL" id="MFF0547090.1"/>
    </source>
</evidence>
<evidence type="ECO:0000313" key="8">
    <source>
        <dbReference type="Proteomes" id="UP001601444"/>
    </source>
</evidence>
<proteinExistence type="predicted"/>
<comment type="caution">
    <text evidence="7">The sequence shown here is derived from an EMBL/GenBank/DDBJ whole genome shotgun (WGS) entry which is preliminary data.</text>
</comment>
<sequence>MARTADHDLRRAQITDALLQVAGDDGLDAVTVAKVATRAGFSVGLVQHYFASKDLLIGAAYAECLRRLDHRIAEIVDHGERRGHSIRRMADAGLSELLPLDQPRRTECEIRTQFLAQAIRSSALRELAVSTSGNLHDRLARVIGNGKSCGEVDPATDEHLTAAELLATVQGLATTHLLGGESAPSRTILEHSLARVFPGRCRHHDPL</sequence>
<dbReference type="EMBL" id="JBIAMX010000031">
    <property type="protein sequence ID" value="MFF0547090.1"/>
    <property type="molecule type" value="Genomic_DNA"/>
</dbReference>
<reference evidence="7 8" key="1">
    <citation type="submission" date="2024-10" db="EMBL/GenBank/DDBJ databases">
        <title>The Natural Products Discovery Center: Release of the First 8490 Sequenced Strains for Exploring Actinobacteria Biosynthetic Diversity.</title>
        <authorList>
            <person name="Kalkreuter E."/>
            <person name="Kautsar S.A."/>
            <person name="Yang D."/>
            <person name="Bader C.D."/>
            <person name="Teijaro C.N."/>
            <person name="Fluegel L."/>
            <person name="Davis C.M."/>
            <person name="Simpson J.R."/>
            <person name="Lauterbach L."/>
            <person name="Steele A.D."/>
            <person name="Gui C."/>
            <person name="Meng S."/>
            <person name="Li G."/>
            <person name="Viehrig K."/>
            <person name="Ye F."/>
            <person name="Su P."/>
            <person name="Kiefer A.F."/>
            <person name="Nichols A."/>
            <person name="Cepeda A.J."/>
            <person name="Yan W."/>
            <person name="Fan B."/>
            <person name="Jiang Y."/>
            <person name="Adhikari A."/>
            <person name="Zheng C.-J."/>
            <person name="Schuster L."/>
            <person name="Cowan T.M."/>
            <person name="Smanski M.J."/>
            <person name="Chevrette M.G."/>
            <person name="De Carvalho L.P.S."/>
            <person name="Shen B."/>
        </authorList>
    </citation>
    <scope>NUCLEOTIDE SEQUENCE [LARGE SCALE GENOMIC DNA]</scope>
    <source>
        <strain evidence="7 8">NPDC004045</strain>
    </source>
</reference>
<evidence type="ECO:0000256" key="2">
    <source>
        <dbReference type="ARBA" id="ARBA00023015"/>
    </source>
</evidence>
<keyword evidence="3 5" id="KW-0238">DNA-binding</keyword>
<evidence type="ECO:0000259" key="6">
    <source>
        <dbReference type="PROSITE" id="PS50977"/>
    </source>
</evidence>
<dbReference type="SUPFAM" id="SSF46689">
    <property type="entry name" value="Homeodomain-like"/>
    <property type="match status" value="1"/>
</dbReference>
<dbReference type="PANTHER" id="PTHR30055">
    <property type="entry name" value="HTH-TYPE TRANSCRIPTIONAL REGULATOR RUTR"/>
    <property type="match status" value="1"/>
</dbReference>
<gene>
    <name evidence="7" type="ORF">ACFYTF_30065</name>
</gene>
<evidence type="ECO:0000256" key="5">
    <source>
        <dbReference type="PROSITE-ProRule" id="PRU00335"/>
    </source>
</evidence>
<keyword evidence="1" id="KW-0678">Repressor</keyword>
<feature type="DNA-binding region" description="H-T-H motif" evidence="5">
    <location>
        <begin position="31"/>
        <end position="50"/>
    </location>
</feature>
<dbReference type="Proteomes" id="UP001601444">
    <property type="component" value="Unassembled WGS sequence"/>
</dbReference>
<evidence type="ECO:0000256" key="1">
    <source>
        <dbReference type="ARBA" id="ARBA00022491"/>
    </source>
</evidence>
<name>A0ABW6PXC3_9NOCA</name>
<dbReference type="InterPro" id="IPR050109">
    <property type="entry name" value="HTH-type_TetR-like_transc_reg"/>
</dbReference>
<dbReference type="Pfam" id="PF00440">
    <property type="entry name" value="TetR_N"/>
    <property type="match status" value="1"/>
</dbReference>
<dbReference type="InterPro" id="IPR036271">
    <property type="entry name" value="Tet_transcr_reg_TetR-rel_C_sf"/>
</dbReference>
<dbReference type="SUPFAM" id="SSF48498">
    <property type="entry name" value="Tetracyclin repressor-like, C-terminal domain"/>
    <property type="match status" value="1"/>
</dbReference>
<keyword evidence="4" id="KW-0804">Transcription</keyword>
<keyword evidence="8" id="KW-1185">Reference proteome</keyword>
<dbReference type="PROSITE" id="PS50977">
    <property type="entry name" value="HTH_TETR_2"/>
    <property type="match status" value="1"/>
</dbReference>
<dbReference type="PANTHER" id="PTHR30055:SF234">
    <property type="entry name" value="HTH-TYPE TRANSCRIPTIONAL REGULATOR BETI"/>
    <property type="match status" value="1"/>
</dbReference>
<evidence type="ECO:0000256" key="3">
    <source>
        <dbReference type="ARBA" id="ARBA00023125"/>
    </source>
</evidence>
<dbReference type="InterPro" id="IPR039538">
    <property type="entry name" value="BetI_C"/>
</dbReference>